<name>A0ABY1NDX1_9RHOB</name>
<dbReference type="Gene3D" id="3.40.50.2300">
    <property type="match status" value="2"/>
</dbReference>
<proteinExistence type="predicted"/>
<dbReference type="CDD" id="cd01392">
    <property type="entry name" value="HTH_LacI"/>
    <property type="match status" value="1"/>
</dbReference>
<evidence type="ECO:0000256" key="1">
    <source>
        <dbReference type="ARBA" id="ARBA00023015"/>
    </source>
</evidence>
<comment type="caution">
    <text evidence="5">The sequence shown here is derived from an EMBL/GenBank/DDBJ whole genome shotgun (WGS) entry which is preliminary data.</text>
</comment>
<dbReference type="SUPFAM" id="SSF47413">
    <property type="entry name" value="lambda repressor-like DNA-binding domains"/>
    <property type="match status" value="1"/>
</dbReference>
<dbReference type="InterPro" id="IPR000843">
    <property type="entry name" value="HTH_LacI"/>
</dbReference>
<dbReference type="PANTHER" id="PTHR30146">
    <property type="entry name" value="LACI-RELATED TRANSCRIPTIONAL REPRESSOR"/>
    <property type="match status" value="1"/>
</dbReference>
<keyword evidence="6" id="KW-1185">Reference proteome</keyword>
<keyword evidence="1" id="KW-0805">Transcription regulation</keyword>
<sequence length="350" mass="37994">MNLKDLSDLLGLSQTTVSRALNGYPEVRESTRQKVMEAARAHNYAPNTRAKTLATGKAMTIGHVLPVSKKHEMVNPIFADFIAGAGEIYSDNGFDLLLSVVDDDSEEASYRKLVSRGAVDGIIVHGPKVNDSRIALLRELGVPFVVHGRSTEIEADYSWVDVNNTRAFQRVTEFLLDLGHRRIALLNGLADMDFATRRGAGYVAALEERGMQVDPALMFHEEMTENFGFEIACSLLAQDNPPTAFVVSSIIPAIGVRRAISDAGLEMGKDVSVVIHDDALSYFSNDGDEPAFTAVRSSVRQAGRHVAQALINKIATPGAPVHQEMLEAVLAVGRSTGQAPALRQALEQEK</sequence>
<dbReference type="SUPFAM" id="SSF53822">
    <property type="entry name" value="Periplasmic binding protein-like I"/>
    <property type="match status" value="1"/>
</dbReference>
<dbReference type="PANTHER" id="PTHR30146:SF109">
    <property type="entry name" value="HTH-TYPE TRANSCRIPTIONAL REGULATOR GALS"/>
    <property type="match status" value="1"/>
</dbReference>
<evidence type="ECO:0000313" key="5">
    <source>
        <dbReference type="EMBL" id="SMP06771.1"/>
    </source>
</evidence>
<gene>
    <name evidence="5" type="ORF">SAMN06265373_101674</name>
</gene>
<feature type="domain" description="HTH lacI-type" evidence="4">
    <location>
        <begin position="1"/>
        <end position="55"/>
    </location>
</feature>
<dbReference type="Pfam" id="PF00356">
    <property type="entry name" value="LacI"/>
    <property type="match status" value="1"/>
</dbReference>
<dbReference type="EMBL" id="FXTY01000001">
    <property type="protein sequence ID" value="SMP06771.1"/>
    <property type="molecule type" value="Genomic_DNA"/>
</dbReference>
<protein>
    <submittedName>
        <fullName evidence="5">Transcriptional regulator, LacI family</fullName>
    </submittedName>
</protein>
<accession>A0ABY1NDX1</accession>
<keyword evidence="3" id="KW-0804">Transcription</keyword>
<evidence type="ECO:0000256" key="2">
    <source>
        <dbReference type="ARBA" id="ARBA00023125"/>
    </source>
</evidence>
<dbReference type="InterPro" id="IPR046335">
    <property type="entry name" value="LacI/GalR-like_sensor"/>
</dbReference>
<reference evidence="5 6" key="1">
    <citation type="submission" date="2017-05" db="EMBL/GenBank/DDBJ databases">
        <authorList>
            <person name="Varghese N."/>
            <person name="Submissions S."/>
        </authorList>
    </citation>
    <scope>NUCLEOTIDE SEQUENCE [LARGE SCALE GENOMIC DNA]</scope>
    <source>
        <strain evidence="5 6">DSM 29734</strain>
    </source>
</reference>
<dbReference type="CDD" id="cd20010">
    <property type="entry name" value="PBP1_AglR-like"/>
    <property type="match status" value="1"/>
</dbReference>
<dbReference type="SMART" id="SM00354">
    <property type="entry name" value="HTH_LACI"/>
    <property type="match status" value="1"/>
</dbReference>
<keyword evidence="2" id="KW-0238">DNA-binding</keyword>
<evidence type="ECO:0000256" key="3">
    <source>
        <dbReference type="ARBA" id="ARBA00023163"/>
    </source>
</evidence>
<dbReference type="RefSeq" id="WP_283424767.1">
    <property type="nucleotide sequence ID" value="NZ_FXTY01000001.1"/>
</dbReference>
<dbReference type="PROSITE" id="PS50932">
    <property type="entry name" value="HTH_LACI_2"/>
    <property type="match status" value="1"/>
</dbReference>
<dbReference type="Gene3D" id="1.10.260.40">
    <property type="entry name" value="lambda repressor-like DNA-binding domains"/>
    <property type="match status" value="1"/>
</dbReference>
<dbReference type="InterPro" id="IPR028082">
    <property type="entry name" value="Peripla_BP_I"/>
</dbReference>
<evidence type="ECO:0000313" key="6">
    <source>
        <dbReference type="Proteomes" id="UP001157961"/>
    </source>
</evidence>
<dbReference type="InterPro" id="IPR010982">
    <property type="entry name" value="Lambda_DNA-bd_dom_sf"/>
</dbReference>
<evidence type="ECO:0000259" key="4">
    <source>
        <dbReference type="PROSITE" id="PS50932"/>
    </source>
</evidence>
<organism evidence="5 6">
    <name type="scientific">Shimia sagamensis</name>
    <dbReference type="NCBI Taxonomy" id="1566352"/>
    <lineage>
        <taxon>Bacteria</taxon>
        <taxon>Pseudomonadati</taxon>
        <taxon>Pseudomonadota</taxon>
        <taxon>Alphaproteobacteria</taxon>
        <taxon>Rhodobacterales</taxon>
        <taxon>Roseobacteraceae</taxon>
    </lineage>
</organism>
<dbReference type="Pfam" id="PF13377">
    <property type="entry name" value="Peripla_BP_3"/>
    <property type="match status" value="1"/>
</dbReference>
<dbReference type="Proteomes" id="UP001157961">
    <property type="component" value="Unassembled WGS sequence"/>
</dbReference>